<accession>A0A382Q8F6</accession>
<evidence type="ECO:0000313" key="2">
    <source>
        <dbReference type="EMBL" id="SVC81208.1"/>
    </source>
</evidence>
<name>A0A382Q8F6_9ZZZZ</name>
<evidence type="ECO:0008006" key="3">
    <source>
        <dbReference type="Google" id="ProtNLM"/>
    </source>
</evidence>
<reference evidence="2" key="1">
    <citation type="submission" date="2018-05" db="EMBL/GenBank/DDBJ databases">
        <authorList>
            <person name="Lanie J.A."/>
            <person name="Ng W.-L."/>
            <person name="Kazmierczak K.M."/>
            <person name="Andrzejewski T.M."/>
            <person name="Davidsen T.M."/>
            <person name="Wayne K.J."/>
            <person name="Tettelin H."/>
            <person name="Glass J.I."/>
            <person name="Rusch D."/>
            <person name="Podicherti R."/>
            <person name="Tsui H.-C.T."/>
            <person name="Winkler M.E."/>
        </authorList>
    </citation>
    <scope>NUCLEOTIDE SEQUENCE</scope>
</reference>
<feature type="transmembrane region" description="Helical" evidence="1">
    <location>
        <begin position="101"/>
        <end position="120"/>
    </location>
</feature>
<keyword evidence="1" id="KW-1133">Transmembrane helix</keyword>
<dbReference type="AlphaFoldDB" id="A0A382Q8F6"/>
<feature type="non-terminal residue" evidence="2">
    <location>
        <position position="176"/>
    </location>
</feature>
<protein>
    <recommendedName>
        <fullName evidence="3">Glycosyltransferase RgtA/B/C/D-like domain-containing protein</fullName>
    </recommendedName>
</protein>
<feature type="transmembrane region" description="Helical" evidence="1">
    <location>
        <begin position="126"/>
        <end position="145"/>
    </location>
</feature>
<evidence type="ECO:0000256" key="1">
    <source>
        <dbReference type="SAM" id="Phobius"/>
    </source>
</evidence>
<feature type="transmembrane region" description="Helical" evidence="1">
    <location>
        <begin position="57"/>
        <end position="80"/>
    </location>
</feature>
<feature type="transmembrane region" description="Helical" evidence="1">
    <location>
        <begin position="152"/>
        <end position="175"/>
    </location>
</feature>
<dbReference type="EMBL" id="UINC01112338">
    <property type="protein sequence ID" value="SVC81208.1"/>
    <property type="molecule type" value="Genomic_DNA"/>
</dbReference>
<sequence length="176" mass="18292">MKNIQWGEVVSLLVPLVAVLFPLARMLGTAATSMEEGNVLVVASGILDGRLPHADVSYLYAPGSVWTVAGAFSVFGTSVVTERLVGLAYRLLLLWGVHRLARRWGLSTAACATLATWAVLAPFGLIAYPWVTGLGLLAAGAALVLDGEDRRTAAVGAGLCGLAVFHQVALAPAALL</sequence>
<keyword evidence="1" id="KW-0472">Membrane</keyword>
<keyword evidence="1" id="KW-0812">Transmembrane</keyword>
<proteinExistence type="predicted"/>
<organism evidence="2">
    <name type="scientific">marine metagenome</name>
    <dbReference type="NCBI Taxonomy" id="408172"/>
    <lineage>
        <taxon>unclassified sequences</taxon>
        <taxon>metagenomes</taxon>
        <taxon>ecological metagenomes</taxon>
    </lineage>
</organism>
<gene>
    <name evidence="2" type="ORF">METZ01_LOCUS334062</name>
</gene>